<dbReference type="EMBL" id="CP021056">
    <property type="protein sequence ID" value="QXE21766.1"/>
    <property type="molecule type" value="Genomic_DNA"/>
</dbReference>
<feature type="transmembrane region" description="Helical" evidence="1">
    <location>
        <begin position="25"/>
        <end position="47"/>
    </location>
</feature>
<proteinExistence type="predicted"/>
<gene>
    <name evidence="2" type="ORF">B6N60_00444</name>
</gene>
<protein>
    <submittedName>
        <fullName evidence="2">Uncharacterized protein</fullName>
    </submittedName>
</protein>
<keyword evidence="1" id="KW-0472">Membrane</keyword>
<organism evidence="2 3">
    <name type="scientific">Richelia sinica FACHB-800</name>
    <dbReference type="NCBI Taxonomy" id="1357546"/>
    <lineage>
        <taxon>Bacteria</taxon>
        <taxon>Bacillati</taxon>
        <taxon>Cyanobacteriota</taxon>
        <taxon>Cyanophyceae</taxon>
        <taxon>Nostocales</taxon>
        <taxon>Nostocaceae</taxon>
        <taxon>Richelia</taxon>
    </lineage>
</organism>
<dbReference type="AlphaFoldDB" id="A0A975Y347"/>
<evidence type="ECO:0000256" key="1">
    <source>
        <dbReference type="SAM" id="Phobius"/>
    </source>
</evidence>
<dbReference type="KEGG" id="rsin:B6N60_00444"/>
<sequence length="48" mass="5509">MVFTELTDADRKRNQYLDQINHAPYSAIFFTMLIMLLLVTVSISIGAF</sequence>
<name>A0A975Y347_9NOST</name>
<dbReference type="Proteomes" id="UP000683511">
    <property type="component" value="Chromosome"/>
</dbReference>
<accession>A0A975Y347</accession>
<reference evidence="2" key="1">
    <citation type="submission" date="2017-04" db="EMBL/GenBank/DDBJ databases">
        <title>Genome deletions in a multicellular cyanobacterial endosymbiont for morphological adaptation in marine diatoms.</title>
        <authorList>
            <person name="Wang Y."/>
            <person name="Gao H."/>
            <person name="Li R."/>
            <person name="Xu X."/>
        </authorList>
    </citation>
    <scope>NUCLEOTIDE SEQUENCE</scope>
    <source>
        <strain evidence="2">FACHB 800</strain>
    </source>
</reference>
<keyword evidence="1" id="KW-1133">Transmembrane helix</keyword>
<keyword evidence="1" id="KW-0812">Transmembrane</keyword>
<evidence type="ECO:0000313" key="3">
    <source>
        <dbReference type="Proteomes" id="UP000683511"/>
    </source>
</evidence>
<evidence type="ECO:0000313" key="2">
    <source>
        <dbReference type="EMBL" id="QXE21766.1"/>
    </source>
</evidence>
<keyword evidence="3" id="KW-1185">Reference proteome</keyword>